<dbReference type="InterPro" id="IPR027417">
    <property type="entry name" value="P-loop_NTPase"/>
</dbReference>
<dbReference type="PANTHER" id="PTHR47961:SF6">
    <property type="entry name" value="DNA-DIRECTED DNA POLYMERASE"/>
    <property type="match status" value="1"/>
</dbReference>
<dbReference type="GO" id="GO:0016787">
    <property type="term" value="F:hydrolase activity"/>
    <property type="evidence" value="ECO:0007669"/>
    <property type="project" value="UniProtKB-KW"/>
</dbReference>
<reference evidence="13 14" key="1">
    <citation type="submission" date="2015-07" db="EMBL/GenBank/DDBJ databases">
        <title>High-quality genome of monoxenous trypanosomatid Leptomonas pyrrhocoris.</title>
        <authorList>
            <person name="Flegontov P."/>
            <person name="Butenko A."/>
            <person name="Firsov S."/>
            <person name="Vlcek C."/>
            <person name="Logacheva M.D."/>
            <person name="Field M."/>
            <person name="Filatov D."/>
            <person name="Flegontova O."/>
            <person name="Gerasimov E."/>
            <person name="Jackson A.P."/>
            <person name="Kelly S."/>
            <person name="Opperdoes F."/>
            <person name="O'Reilly A."/>
            <person name="Votypka J."/>
            <person name="Yurchenko V."/>
            <person name="Lukes J."/>
        </authorList>
    </citation>
    <scope>NUCLEOTIDE SEQUENCE [LARGE SCALE GENOMIC DNA]</scope>
    <source>
        <strain evidence="13">H10</strain>
    </source>
</reference>
<dbReference type="SUPFAM" id="SSF52540">
    <property type="entry name" value="P-loop containing nucleoside triphosphate hydrolases"/>
    <property type="match status" value="1"/>
</dbReference>
<dbReference type="GO" id="GO:0005524">
    <property type="term" value="F:ATP binding"/>
    <property type="evidence" value="ECO:0007669"/>
    <property type="project" value="UniProtKB-KW"/>
</dbReference>
<feature type="compositionally biased region" description="Gly residues" evidence="10">
    <location>
        <begin position="560"/>
        <end position="570"/>
    </location>
</feature>
<dbReference type="OrthoDB" id="2320933at2759"/>
<dbReference type="RefSeq" id="XP_015662276.1">
    <property type="nucleotide sequence ID" value="XM_015798798.1"/>
</dbReference>
<feature type="compositionally biased region" description="Low complexity" evidence="10">
    <location>
        <begin position="717"/>
        <end position="729"/>
    </location>
</feature>
<evidence type="ECO:0000313" key="14">
    <source>
        <dbReference type="Proteomes" id="UP000037923"/>
    </source>
</evidence>
<keyword evidence="6" id="KW-0067">ATP-binding</keyword>
<feature type="region of interest" description="Disordered" evidence="10">
    <location>
        <begin position="245"/>
        <end position="271"/>
    </location>
</feature>
<proteinExistence type="predicted"/>
<dbReference type="Pfam" id="PF21099">
    <property type="entry name" value="POLQ_helical"/>
    <property type="match status" value="1"/>
</dbReference>
<feature type="region of interest" description="Disordered" evidence="10">
    <location>
        <begin position="1761"/>
        <end position="1783"/>
    </location>
</feature>
<dbReference type="Pfam" id="PF20470">
    <property type="entry name" value="HTH_61"/>
    <property type="match status" value="1"/>
</dbReference>
<evidence type="ECO:0000256" key="10">
    <source>
        <dbReference type="SAM" id="MobiDB-lite"/>
    </source>
</evidence>
<feature type="region of interest" description="Disordered" evidence="10">
    <location>
        <begin position="320"/>
        <end position="391"/>
    </location>
</feature>
<comment type="catalytic activity">
    <reaction evidence="9">
        <text>ATP + H2O = ADP + phosphate + H(+)</text>
        <dbReference type="Rhea" id="RHEA:13065"/>
        <dbReference type="ChEBI" id="CHEBI:15377"/>
        <dbReference type="ChEBI" id="CHEBI:15378"/>
        <dbReference type="ChEBI" id="CHEBI:30616"/>
        <dbReference type="ChEBI" id="CHEBI:43474"/>
        <dbReference type="ChEBI" id="CHEBI:456216"/>
        <dbReference type="EC" id="5.6.2.4"/>
    </reaction>
</comment>
<dbReference type="GO" id="GO:0005634">
    <property type="term" value="C:nucleus"/>
    <property type="evidence" value="ECO:0007669"/>
    <property type="project" value="UniProtKB-SubCell"/>
</dbReference>
<feature type="region of interest" description="Disordered" evidence="10">
    <location>
        <begin position="715"/>
        <end position="756"/>
    </location>
</feature>
<dbReference type="OMA" id="TECECSP"/>
<organism evidence="13 14">
    <name type="scientific">Leptomonas pyrrhocoris</name>
    <name type="common">Firebug parasite</name>
    <dbReference type="NCBI Taxonomy" id="157538"/>
    <lineage>
        <taxon>Eukaryota</taxon>
        <taxon>Discoba</taxon>
        <taxon>Euglenozoa</taxon>
        <taxon>Kinetoplastea</taxon>
        <taxon>Metakinetoplastina</taxon>
        <taxon>Trypanosomatida</taxon>
        <taxon>Trypanosomatidae</taxon>
        <taxon>Leishmaniinae</taxon>
        <taxon>Leptomonas</taxon>
    </lineage>
</organism>
<feature type="region of interest" description="Disordered" evidence="10">
    <location>
        <begin position="530"/>
        <end position="570"/>
    </location>
</feature>
<evidence type="ECO:0000256" key="6">
    <source>
        <dbReference type="ARBA" id="ARBA00022840"/>
    </source>
</evidence>
<evidence type="ECO:0000259" key="11">
    <source>
        <dbReference type="PROSITE" id="PS51192"/>
    </source>
</evidence>
<dbReference type="SMART" id="SM00487">
    <property type="entry name" value="DEXDc"/>
    <property type="match status" value="1"/>
</dbReference>
<dbReference type="GO" id="GO:0006281">
    <property type="term" value="P:DNA repair"/>
    <property type="evidence" value="ECO:0007669"/>
    <property type="project" value="UniProtKB-KW"/>
</dbReference>
<dbReference type="GO" id="GO:0043138">
    <property type="term" value="F:3'-5' DNA helicase activity"/>
    <property type="evidence" value="ECO:0007669"/>
    <property type="project" value="UniProtKB-EC"/>
</dbReference>
<dbReference type="EMBL" id="LGTL01000003">
    <property type="protein sequence ID" value="KPA83836.1"/>
    <property type="molecule type" value="Genomic_DNA"/>
</dbReference>
<accession>A0A0M9G7C4</accession>
<dbReference type="InterPro" id="IPR050474">
    <property type="entry name" value="Hel308_SKI2-like"/>
</dbReference>
<name>A0A0M9G7C4_LEPPY</name>
<dbReference type="EMBL" id="LGTL01000003">
    <property type="protein sequence ID" value="KPA83837.1"/>
    <property type="molecule type" value="Genomic_DNA"/>
</dbReference>
<feature type="region of interest" description="Disordered" evidence="10">
    <location>
        <begin position="1"/>
        <end position="37"/>
    </location>
</feature>
<dbReference type="Proteomes" id="UP000037923">
    <property type="component" value="Unassembled WGS sequence"/>
</dbReference>
<feature type="compositionally biased region" description="Polar residues" evidence="10">
    <location>
        <begin position="925"/>
        <end position="940"/>
    </location>
</feature>
<dbReference type="SUPFAM" id="SSF158702">
    <property type="entry name" value="Sec63 N-terminal domain-like"/>
    <property type="match status" value="1"/>
</dbReference>
<feature type="compositionally biased region" description="Low complexity" evidence="10">
    <location>
        <begin position="806"/>
        <end position="825"/>
    </location>
</feature>
<evidence type="ECO:0000313" key="13">
    <source>
        <dbReference type="EMBL" id="KPA83836.1"/>
    </source>
</evidence>
<evidence type="ECO:0000256" key="9">
    <source>
        <dbReference type="ARBA" id="ARBA00048988"/>
    </source>
</evidence>
<dbReference type="InterPro" id="IPR046931">
    <property type="entry name" value="HTH_61"/>
</dbReference>
<dbReference type="GeneID" id="26902334"/>
<keyword evidence="14" id="KW-1185">Reference proteome</keyword>
<dbReference type="FunFam" id="1.10.3380.20:FF:000004">
    <property type="entry name" value="DNA polymerase theta (Helicase domain only), putative"/>
    <property type="match status" value="1"/>
</dbReference>
<dbReference type="FunFam" id="3.40.50.300:FF:000813">
    <property type="entry name" value="helicase POLQ-like isoform X1"/>
    <property type="match status" value="1"/>
</dbReference>
<feature type="compositionally biased region" description="Polar residues" evidence="10">
    <location>
        <begin position="1103"/>
        <end position="1125"/>
    </location>
</feature>
<evidence type="ECO:0000256" key="4">
    <source>
        <dbReference type="ARBA" id="ARBA00022801"/>
    </source>
</evidence>
<dbReference type="InterPro" id="IPR014001">
    <property type="entry name" value="Helicase_ATP-bd"/>
</dbReference>
<evidence type="ECO:0000256" key="7">
    <source>
        <dbReference type="ARBA" id="ARBA00023204"/>
    </source>
</evidence>
<keyword evidence="5 13" id="KW-0347">Helicase</keyword>
<dbReference type="Gene3D" id="1.10.3380.20">
    <property type="match status" value="1"/>
</dbReference>
<dbReference type="InterPro" id="IPR011545">
    <property type="entry name" value="DEAD/DEAH_box_helicase_dom"/>
</dbReference>
<protein>
    <submittedName>
        <fullName evidence="13">Putative DNA polymerase theta (Helicase domain only)</fullName>
    </submittedName>
</protein>
<dbReference type="Gene3D" id="3.40.50.300">
    <property type="entry name" value="P-loop containing nucleotide triphosphate hydrolases"/>
    <property type="match status" value="3"/>
</dbReference>
<evidence type="ECO:0000256" key="1">
    <source>
        <dbReference type="ARBA" id="ARBA00004123"/>
    </source>
</evidence>
<evidence type="ECO:0000256" key="5">
    <source>
        <dbReference type="ARBA" id="ARBA00022806"/>
    </source>
</evidence>
<evidence type="ECO:0000259" key="12">
    <source>
        <dbReference type="PROSITE" id="PS51194"/>
    </source>
</evidence>
<keyword evidence="2" id="KW-0547">Nucleotide-binding</keyword>
<dbReference type="Pfam" id="PF00271">
    <property type="entry name" value="Helicase_C"/>
    <property type="match status" value="1"/>
</dbReference>
<dbReference type="Pfam" id="PF00270">
    <property type="entry name" value="DEAD"/>
    <property type="match status" value="1"/>
</dbReference>
<evidence type="ECO:0000256" key="2">
    <source>
        <dbReference type="ARBA" id="ARBA00022741"/>
    </source>
</evidence>
<dbReference type="GO" id="GO:0003676">
    <property type="term" value="F:nucleic acid binding"/>
    <property type="evidence" value="ECO:0007669"/>
    <property type="project" value="InterPro"/>
</dbReference>
<evidence type="ECO:0000256" key="8">
    <source>
        <dbReference type="ARBA" id="ARBA00023242"/>
    </source>
</evidence>
<dbReference type="VEuPathDB" id="TriTrypDB:LpyrH10_03_1900"/>
<feature type="compositionally biased region" description="Basic and acidic residues" evidence="10">
    <location>
        <begin position="547"/>
        <end position="559"/>
    </location>
</feature>
<keyword evidence="8" id="KW-0539">Nucleus</keyword>
<feature type="region of interest" description="Disordered" evidence="10">
    <location>
        <begin position="796"/>
        <end position="878"/>
    </location>
</feature>
<feature type="compositionally biased region" description="Low complexity" evidence="10">
    <location>
        <begin position="851"/>
        <end position="866"/>
    </location>
</feature>
<keyword evidence="4" id="KW-0378">Hydrolase</keyword>
<evidence type="ECO:0000256" key="3">
    <source>
        <dbReference type="ARBA" id="ARBA00022763"/>
    </source>
</evidence>
<keyword evidence="3" id="KW-0227">DNA damage</keyword>
<dbReference type="RefSeq" id="XP_015662275.1">
    <property type="nucleotide sequence ID" value="XM_015798797.1"/>
</dbReference>
<dbReference type="CDD" id="cd18795">
    <property type="entry name" value="SF2_C_Ski2"/>
    <property type="match status" value="1"/>
</dbReference>
<dbReference type="PROSITE" id="PS51192">
    <property type="entry name" value="HELICASE_ATP_BIND_1"/>
    <property type="match status" value="1"/>
</dbReference>
<feature type="compositionally biased region" description="Basic and acidic residues" evidence="10">
    <location>
        <begin position="730"/>
        <end position="740"/>
    </location>
</feature>
<feature type="domain" description="Helicase C-terminal" evidence="12">
    <location>
        <begin position="1456"/>
        <end position="1690"/>
    </location>
</feature>
<dbReference type="InterPro" id="IPR048960">
    <property type="entry name" value="POLQ-like_helical"/>
</dbReference>
<dbReference type="PANTHER" id="PTHR47961">
    <property type="entry name" value="DNA POLYMERASE THETA, PUTATIVE (AFU_ORTHOLOGUE AFUA_1G05260)-RELATED"/>
    <property type="match status" value="1"/>
</dbReference>
<feature type="region of interest" description="Disordered" evidence="10">
    <location>
        <begin position="70"/>
        <end position="109"/>
    </location>
</feature>
<keyword evidence="7" id="KW-0234">DNA repair</keyword>
<feature type="region of interest" description="Disordered" evidence="10">
    <location>
        <begin position="1044"/>
        <end position="1076"/>
    </location>
</feature>
<dbReference type="CDD" id="cd18026">
    <property type="entry name" value="DEXHc_POLQ-like"/>
    <property type="match status" value="1"/>
</dbReference>
<dbReference type="SMART" id="SM00490">
    <property type="entry name" value="HELICc"/>
    <property type="match status" value="1"/>
</dbReference>
<dbReference type="InterPro" id="IPR001650">
    <property type="entry name" value="Helicase_C-like"/>
</dbReference>
<feature type="region of interest" description="Disordered" evidence="10">
    <location>
        <begin position="1103"/>
        <end position="1137"/>
    </location>
</feature>
<feature type="domain" description="Helicase ATP-binding" evidence="11">
    <location>
        <begin position="1188"/>
        <end position="1425"/>
    </location>
</feature>
<dbReference type="PROSITE" id="PS51194">
    <property type="entry name" value="HELICASE_CTER"/>
    <property type="match status" value="1"/>
</dbReference>
<comment type="caution">
    <text evidence="13">The sequence shown here is derived from an EMBL/GenBank/DDBJ whole genome shotgun (WGS) entry which is preliminary data.</text>
</comment>
<sequence length="2140" mass="225858">MLAHRGVLSGHFSANHLRRGSRRDDGSGGGDFSVSTVPPTSAAAGAACNNNGKATDSQVCAMSNSFAPAGDDDYVSREVSHKRSRSPSIHQTPIVETAPRHSTPASPHRAGLTETLKEECAHLTSRAARRLSSHTAASHVTRNVFYPPPAELAVASPQTSANPVPPPLLESAPHIASANFPSAVAHDYCGEFATPGVREHGLLAVPPASHRPMARQEVSPSESIPYTTDFHTRESEMAPISREGQIADAGGSNSPPRASAEAETASSWGTTSQPRTCFLSALAHQQREQQMHVSAFTPAALSNSPYTEPSLPSLSAFSHVAPTPPAASSRLLLPLPPPQPLQLRQEMPSHEHSAASPRPPQQKLDFSQVSSSRERSLLPNSPGASPPLSPAIPITAARETTAVRSAGGGRGIGPVAKEGDLEVPTAADFNAATEAVPHQGGVEPPRPSIPPRFLHTATTTASISFCSEKKDASAPCSFTDARSRNDVGVSAAGVGLVLPAAEDEPPESDEALQREIEEDWRLSMDVAFTPSGAGSGAPPVFSQSSLLHEEEEREVREGNGGDGGEVGLGVGHETKRSTVAVDSSLPGSTAVHGTDAAVGLHSRADIAFVGPPLPPSPHASSSKNADTPVMDLFSELAFNSSSTGAADPAYLPPPQQSPSSWPILAGPLPYVPAPLTKDKGEKPLLAVAAAGSSAGGGRHRTVFSFSSRTAATVASVPLAESPPSASCPCSEKEENGHADRIPTSSATPTSHPGEDVAPLVDADLRERAVVLPTLLGVPLPDSENTEGLVETCASEMPARGEAAHETPATAPDTSAGPTAPAAAAASMEDGGHASTLGSVSGGAPPPPPPQTVADAPPVSTSANAFTTPPPPPFLPSAKATFAQVGTSPLRLLPSTTAPLRPARTCFTLHFGPSAASTTTAAQSTYTNPPATMDSSSSNGITLPLSQSADVAPLTSSSATTTSVAESFVVTGLVPAVASAAPARLPLCASAPRRENARLPTPPTCETFPPATAPSDVVRHLPYRLPSDLPATDLAQLHGCAAPPQEGNAAAGFDAENSGANTEESHTEHSLPLPDPLPRNRIIIGRDAGPLHPSPLHPPAATTECSLTNSPSTTNVQNNSYTNTTGMPGDEEHSSAAQSAHLRGLSIPLLRSAPPVDLFYDLPRSVGDFYAARRGVRQLYDWQHELLSEPEVRRGRSFIYSLPTSGGKTLVAELSLLRCVLNRRQSCFLVLPFVSLAEEKTLALEPLAALFDFRVDGHYGSSGRFPLCEAPAMYVCTIEKANSLLNYMLEEGRTAEIGAVVVDEIHMVGESRRGATLELFLSKLLMIDEARQMQRAEAQQQHHVSDQHGTTTCAVTPAEAWTENAGTAYDAEDDGVEMTEQQERGQQAGEEPFADPGPLQIIGMSATVPNLSTIAKWLHAACFERDFRPVPLRAYSVVGGLVLRDGQRNERNLSGSSVQQHLLELATEEPDASVLVFCASRQQCVDTAKGIVGFMRAQAIAGQQLPSLPGSSLPPAAPPFSVLGVPFPDVTTKSAVFSVPAQGSLAMKSLLADLAALAHYEASQLSEIVPHGVAFHHGGLLAEERELIEAAFRRKHIRILCSTSTLAAGVNLPARRVIIKTPYVGRDFLTKARYLQMCGRAGRAGLDPYGESYLLLSKRDQSRGHALMRAAVERCCSQILEDDQTLTRSLLECVGVGLVTDSASARRWSSSLLSTHAVGPVDGVWRKHVAAASFQDGVGGITCVPTAPSAAFADSAAGTVAHQTVSTTDEESEGSRSVPVPAPSTLSTPLTAVPVAALESMVCASLDTLARCGLVSVTQAHAADDEEYAEGEGIGGKGAVVDAAHCTSAASAVGEGRNRDVQVRVTPFGSSSVRSCFSVEEALLLREELDELRHTGLILSDDLHLCYFLTPLREVGTCDWELLRLMMSRMSDSRQRIASLLGVDPYFIDQQAMGLGGPMQATEEGRRRLFTAKRFYVALMLADVLAEVPMATVEQQYNVNRGQLQNLMRSASMFSSSITSFCHAMEWYSLEAVLSSFVKRLGFGVKPDLLPLMEMRNMQPPRARALWNAGFKKLSLIAAADADDMVAKVKQMNPPEMMSAKFFTKRSALMVIREAHLTLQSQIKEKKGELQELVLRGRATR</sequence>
<comment type="subcellular location">
    <subcellularLocation>
        <location evidence="1">Nucleus</location>
    </subcellularLocation>
</comment>
<feature type="region of interest" description="Disordered" evidence="10">
    <location>
        <begin position="916"/>
        <end position="940"/>
    </location>
</feature>
<gene>
    <name evidence="13" type="ORF">ABB37_02039</name>
</gene>